<feature type="compositionally biased region" description="Basic and acidic residues" evidence="14">
    <location>
        <begin position="69"/>
        <end position="84"/>
    </location>
</feature>
<comment type="catalytic activity">
    <reaction evidence="13">
        <text>a di-trans,poly-cis-dolichyl beta-D-mannosyl phosphate + L-seryl-[protein] = 3-O-(alpha-D-mannosyl)-L-seryl-[protein] + a di-trans,poly-cis-dolichyl phosphate + H(+)</text>
        <dbReference type="Rhea" id="RHEA:17377"/>
        <dbReference type="Rhea" id="RHEA-COMP:9863"/>
        <dbReference type="Rhea" id="RHEA-COMP:13546"/>
        <dbReference type="Rhea" id="RHEA-COMP:19498"/>
        <dbReference type="Rhea" id="RHEA-COMP:19501"/>
        <dbReference type="ChEBI" id="CHEBI:15378"/>
        <dbReference type="ChEBI" id="CHEBI:29999"/>
        <dbReference type="ChEBI" id="CHEBI:57683"/>
        <dbReference type="ChEBI" id="CHEBI:58211"/>
        <dbReference type="ChEBI" id="CHEBI:137321"/>
        <dbReference type="EC" id="2.4.1.109"/>
    </reaction>
</comment>
<dbReference type="CDD" id="cd23281">
    <property type="entry name" value="beta-trefoil_MIR_POMT1"/>
    <property type="match status" value="1"/>
</dbReference>
<dbReference type="STRING" id="10228.B3RNY9"/>
<dbReference type="Pfam" id="PF02815">
    <property type="entry name" value="MIR"/>
    <property type="match status" value="1"/>
</dbReference>
<feature type="transmembrane region" description="Helical" evidence="15">
    <location>
        <begin position="238"/>
        <end position="258"/>
    </location>
</feature>
<evidence type="ECO:0000256" key="2">
    <source>
        <dbReference type="ARBA" id="ARBA00004922"/>
    </source>
</evidence>
<dbReference type="GeneID" id="6751147"/>
<evidence type="ECO:0000256" key="15">
    <source>
        <dbReference type="SAM" id="Phobius"/>
    </source>
</evidence>
<dbReference type="SMART" id="SM00472">
    <property type="entry name" value="MIR"/>
    <property type="match status" value="3"/>
</dbReference>
<dbReference type="InterPro" id="IPR003342">
    <property type="entry name" value="ArnT-like_N"/>
</dbReference>
<name>B3RNY9_TRIAD</name>
<evidence type="ECO:0000256" key="11">
    <source>
        <dbReference type="ARBA" id="ARBA00023136"/>
    </source>
</evidence>
<evidence type="ECO:0000259" key="16">
    <source>
        <dbReference type="PROSITE" id="PS50919"/>
    </source>
</evidence>
<dbReference type="AlphaFoldDB" id="B3RNY9"/>
<dbReference type="PANTHER" id="PTHR10050">
    <property type="entry name" value="DOLICHYL-PHOSPHATE-MANNOSE--PROTEIN MANNOSYLTRANSFERASE"/>
    <property type="match status" value="1"/>
</dbReference>
<dbReference type="PANTHER" id="PTHR10050:SF51">
    <property type="entry name" value="PROTEIN O-MANNOSYL-TRANSFERASE 1"/>
    <property type="match status" value="1"/>
</dbReference>
<feature type="transmembrane region" description="Helical" evidence="15">
    <location>
        <begin position="481"/>
        <end position="503"/>
    </location>
</feature>
<evidence type="ECO:0000256" key="9">
    <source>
        <dbReference type="ARBA" id="ARBA00022824"/>
    </source>
</evidence>
<dbReference type="GO" id="GO:0005789">
    <property type="term" value="C:endoplasmic reticulum membrane"/>
    <property type="evidence" value="ECO:0007669"/>
    <property type="project" value="UniProtKB-SubCell"/>
</dbReference>
<dbReference type="EMBL" id="DS985242">
    <property type="protein sequence ID" value="EDV28098.1"/>
    <property type="molecule type" value="Genomic_DNA"/>
</dbReference>
<feature type="compositionally biased region" description="Polar residues" evidence="14">
    <location>
        <begin position="86"/>
        <end position="110"/>
    </location>
</feature>
<dbReference type="PhylomeDB" id="B3RNY9"/>
<dbReference type="SUPFAM" id="SSF82109">
    <property type="entry name" value="MIR domain"/>
    <property type="match status" value="1"/>
</dbReference>
<keyword evidence="9" id="KW-0256">Endoplasmic reticulum</keyword>
<dbReference type="InterPro" id="IPR016093">
    <property type="entry name" value="MIR_motif"/>
</dbReference>
<keyword evidence="5" id="KW-0328">Glycosyltransferase</keyword>
<evidence type="ECO:0000256" key="1">
    <source>
        <dbReference type="ARBA" id="ARBA00004477"/>
    </source>
</evidence>
<keyword evidence="7 15" id="KW-0812">Transmembrane</keyword>
<dbReference type="CTD" id="6751147"/>
<keyword evidence="6" id="KW-0808">Transferase</keyword>
<evidence type="ECO:0000256" key="10">
    <source>
        <dbReference type="ARBA" id="ARBA00022989"/>
    </source>
</evidence>
<evidence type="ECO:0000256" key="4">
    <source>
        <dbReference type="ARBA" id="ARBA00012839"/>
    </source>
</evidence>
<organism evidence="17 18">
    <name type="scientific">Trichoplax adhaerens</name>
    <name type="common">Trichoplax reptans</name>
    <dbReference type="NCBI Taxonomy" id="10228"/>
    <lineage>
        <taxon>Eukaryota</taxon>
        <taxon>Metazoa</taxon>
        <taxon>Placozoa</taxon>
        <taxon>Uniplacotomia</taxon>
        <taxon>Trichoplacea</taxon>
        <taxon>Trichoplacidae</taxon>
        <taxon>Trichoplax</taxon>
    </lineage>
</organism>
<evidence type="ECO:0000256" key="3">
    <source>
        <dbReference type="ARBA" id="ARBA00007222"/>
    </source>
</evidence>
<dbReference type="KEGG" id="tad:TRIADDRAFT_53341"/>
<keyword evidence="8" id="KW-0677">Repeat</keyword>
<evidence type="ECO:0000256" key="7">
    <source>
        <dbReference type="ARBA" id="ARBA00022692"/>
    </source>
</evidence>
<dbReference type="InterPro" id="IPR027005">
    <property type="entry name" value="PMT-like"/>
</dbReference>
<keyword evidence="10 15" id="KW-1133">Transmembrane helix</keyword>
<feature type="domain" description="MIR" evidence="16">
    <location>
        <begin position="298"/>
        <end position="360"/>
    </location>
</feature>
<evidence type="ECO:0000256" key="8">
    <source>
        <dbReference type="ARBA" id="ARBA00022737"/>
    </source>
</evidence>
<dbReference type="EC" id="2.4.1.109" evidence="4"/>
<comment type="similarity">
    <text evidence="3">Belongs to the glycosyltransferase 39 family.</text>
</comment>
<dbReference type="InParanoid" id="B3RNY9"/>
<dbReference type="UniPathway" id="UPA00378"/>
<feature type="region of interest" description="Disordered" evidence="14">
    <location>
        <begin position="45"/>
        <end position="119"/>
    </location>
</feature>
<dbReference type="HOGENOM" id="CLU_511269_0_0_1"/>
<proteinExistence type="inferred from homology"/>
<dbReference type="eggNOG" id="KOG3359">
    <property type="taxonomic scope" value="Eukaryota"/>
</dbReference>
<comment type="subcellular location">
    <subcellularLocation>
        <location evidence="1">Endoplasmic reticulum membrane</location>
        <topology evidence="1">Multi-pass membrane protein</topology>
    </subcellularLocation>
</comment>
<dbReference type="RefSeq" id="XP_002109932.1">
    <property type="nucleotide sequence ID" value="XM_002109896.1"/>
</dbReference>
<feature type="transmembrane region" description="Helical" evidence="15">
    <location>
        <begin position="270"/>
        <end position="292"/>
    </location>
</feature>
<evidence type="ECO:0000256" key="14">
    <source>
        <dbReference type="SAM" id="MobiDB-lite"/>
    </source>
</evidence>
<keyword evidence="18" id="KW-1185">Reference proteome</keyword>
<gene>
    <name evidence="17" type="ORF">TRIADDRAFT_53341</name>
</gene>
<dbReference type="GO" id="GO:0004169">
    <property type="term" value="F:dolichyl-phosphate-mannose-protein mannosyltransferase activity"/>
    <property type="evidence" value="ECO:0007669"/>
    <property type="project" value="UniProtKB-EC"/>
</dbReference>
<reference evidence="17 18" key="1">
    <citation type="journal article" date="2008" name="Nature">
        <title>The Trichoplax genome and the nature of placozoans.</title>
        <authorList>
            <person name="Srivastava M."/>
            <person name="Begovic E."/>
            <person name="Chapman J."/>
            <person name="Putnam N.H."/>
            <person name="Hellsten U."/>
            <person name="Kawashima T."/>
            <person name="Kuo A."/>
            <person name="Mitros T."/>
            <person name="Salamov A."/>
            <person name="Carpenter M.L."/>
            <person name="Signorovitch A.Y."/>
            <person name="Moreno M.A."/>
            <person name="Kamm K."/>
            <person name="Grimwood J."/>
            <person name="Schmutz J."/>
            <person name="Shapiro H."/>
            <person name="Grigoriev I.V."/>
            <person name="Buss L.W."/>
            <person name="Schierwater B."/>
            <person name="Dellaporta S.L."/>
            <person name="Rokhsar D.S."/>
        </authorList>
    </citation>
    <scope>NUCLEOTIDE SEQUENCE [LARGE SCALE GENOMIC DNA]</scope>
    <source>
        <strain evidence="17 18">Grell-BS-1999</strain>
    </source>
</reference>
<dbReference type="Gene3D" id="2.80.10.50">
    <property type="match status" value="1"/>
</dbReference>
<evidence type="ECO:0000256" key="12">
    <source>
        <dbReference type="ARBA" id="ARBA00045085"/>
    </source>
</evidence>
<accession>B3RNY9</accession>
<protein>
    <recommendedName>
        <fullName evidence="4">dolichyl-phosphate-mannose--protein mannosyltransferase</fullName>
        <ecNumber evidence="4">2.4.1.109</ecNumber>
    </recommendedName>
</protein>
<dbReference type="InterPro" id="IPR036300">
    <property type="entry name" value="MIR_dom_sf"/>
</dbReference>
<dbReference type="OrthoDB" id="292747at2759"/>
<feature type="domain" description="MIR" evidence="16">
    <location>
        <begin position="371"/>
        <end position="429"/>
    </location>
</feature>
<dbReference type="PROSITE" id="PS50919">
    <property type="entry name" value="MIR"/>
    <property type="match status" value="2"/>
</dbReference>
<comment type="pathway">
    <text evidence="2">Protein modification; protein glycosylation.</text>
</comment>
<sequence>MSAVLGIQRNLQKFPPFFFTDRYCSIASCDSYSFVQSKTLRMAMDNNESNPSKAHDSHTSKSTGKSRQRKDAKNQSSKKVEIKNGLDQSTEQNANQSSLLQKETTTTSASLHDRSANDTEKYPSLATVDNTVTESQDFLLPYFSYKVKLELDVMLIGLTFLCALTRFYNLCHPSNVIFDEILAGKALFMYGRGIFFIDAFPPLAKLLYTFVGNFAGYNGNFTFEPVGTAMPNDVPIQALRSCCAFFATMHIPLIYSIMQQLGHSRSTASVACILVIFGFSLQSGFGIFFLLVCAYVEHLEIVYGSKLTLRQIYTNHPCWLHSHEHIYPIKYPDGRGSSGQQQVTCYTYKDPNNWWIIKDPKSTNQTVETPHRAVKDGDIIQLVHVKTNRTLNSHNVASPVTPTHQEVACFVHYNKTNLVKQDLWQLKIENPNANGTWTQLNSRIRFIHLATKQALTTSGKQLPNWGFYQLERQIHLLGNPIVWWTCTFSLCVYIALVVFYMALERRQIYVINRGSARSLGLYLLPQLYPFLEL</sequence>
<evidence type="ECO:0000256" key="13">
    <source>
        <dbReference type="ARBA" id="ARBA00045102"/>
    </source>
</evidence>
<evidence type="ECO:0000313" key="17">
    <source>
        <dbReference type="EMBL" id="EDV28098.1"/>
    </source>
</evidence>
<dbReference type="Pfam" id="PF02366">
    <property type="entry name" value="PMT"/>
    <property type="match status" value="1"/>
</dbReference>
<evidence type="ECO:0000313" key="18">
    <source>
        <dbReference type="Proteomes" id="UP000009022"/>
    </source>
</evidence>
<evidence type="ECO:0000256" key="6">
    <source>
        <dbReference type="ARBA" id="ARBA00022679"/>
    </source>
</evidence>
<evidence type="ECO:0000256" key="5">
    <source>
        <dbReference type="ARBA" id="ARBA00022676"/>
    </source>
</evidence>
<keyword evidence="11 15" id="KW-0472">Membrane</keyword>
<dbReference type="Proteomes" id="UP000009022">
    <property type="component" value="Unassembled WGS sequence"/>
</dbReference>
<comment type="catalytic activity">
    <reaction evidence="12">
        <text>a di-trans,poly-cis-dolichyl beta-D-mannosyl phosphate + L-threonyl-[protein] = 3-O-(alpha-D-mannosyl)-L-threonyl-[protein] + a di-trans,poly-cis-dolichyl phosphate + H(+)</text>
        <dbReference type="Rhea" id="RHEA:53396"/>
        <dbReference type="Rhea" id="RHEA-COMP:11060"/>
        <dbReference type="Rhea" id="RHEA-COMP:13547"/>
        <dbReference type="Rhea" id="RHEA-COMP:19498"/>
        <dbReference type="Rhea" id="RHEA-COMP:19501"/>
        <dbReference type="ChEBI" id="CHEBI:15378"/>
        <dbReference type="ChEBI" id="CHEBI:30013"/>
        <dbReference type="ChEBI" id="CHEBI:57683"/>
        <dbReference type="ChEBI" id="CHEBI:58211"/>
        <dbReference type="ChEBI" id="CHEBI:137323"/>
        <dbReference type="EC" id="2.4.1.109"/>
    </reaction>
</comment>